<evidence type="ECO:0000313" key="2">
    <source>
        <dbReference type="Proteomes" id="UP000306740"/>
    </source>
</evidence>
<dbReference type="RefSeq" id="WP_139107482.1">
    <property type="nucleotide sequence ID" value="NZ_VDFR01000280.1"/>
</dbReference>
<dbReference type="Proteomes" id="UP000306740">
    <property type="component" value="Unassembled WGS sequence"/>
</dbReference>
<dbReference type="EMBL" id="VDFR01000280">
    <property type="protein sequence ID" value="TNC22439.1"/>
    <property type="molecule type" value="Genomic_DNA"/>
</dbReference>
<evidence type="ECO:0000313" key="1">
    <source>
        <dbReference type="EMBL" id="TNC22439.1"/>
    </source>
</evidence>
<dbReference type="AlphaFoldDB" id="A0A5C4LVV9"/>
<protein>
    <submittedName>
        <fullName evidence="1">Uncharacterized protein</fullName>
    </submittedName>
</protein>
<sequence length="225" mass="26215">MRERQVQLQLLELALEQRVDLLEPAHQLHEGAVEALHLLGQVWWLQLLARLQLLAALLRERLDWEDVDALLQDRLEADADELGPCRAVLVQQRQEQLELLEAELEDRLHASLQRLCCVELVAAPVLRCVRLQLLLRRELLELLPRELLRQEQELEELQRGPREHDAGEEALLVCGEEQEEDLLLPELPQRLALLEHPQLQHELPVEGAPLLWKPEHRLQLLLEQC</sequence>
<comment type="caution">
    <text evidence="1">The sequence shown here is derived from an EMBL/GenBank/DDBJ whole genome shotgun (WGS) entry which is preliminary data.</text>
</comment>
<gene>
    <name evidence="1" type="ORF">FHE65_35755</name>
</gene>
<accession>A0A5C4LVV9</accession>
<organism evidence="1 2">
    <name type="scientific">Mumia zhuanghuii</name>
    <dbReference type="NCBI Taxonomy" id="2585211"/>
    <lineage>
        <taxon>Bacteria</taxon>
        <taxon>Bacillati</taxon>
        <taxon>Actinomycetota</taxon>
        <taxon>Actinomycetes</taxon>
        <taxon>Propionibacteriales</taxon>
        <taxon>Nocardioidaceae</taxon>
        <taxon>Mumia</taxon>
    </lineage>
</organism>
<name>A0A5C4LVV9_9ACTN</name>
<proteinExistence type="predicted"/>
<reference evidence="1 2" key="1">
    <citation type="submission" date="2019-05" db="EMBL/GenBank/DDBJ databases">
        <title>Mumia sp. nov., isolated from the intestinal contents of plateau pika (Ochotona curzoniae) in the Qinghai-Tibet plateau of China.</title>
        <authorList>
            <person name="Tian Z."/>
        </authorList>
    </citation>
    <scope>NUCLEOTIDE SEQUENCE [LARGE SCALE GENOMIC DNA]</scope>
    <source>
        <strain evidence="2">527</strain>
    </source>
</reference>